<gene>
    <name evidence="1" type="ORF">MEG1DRAFT_03488</name>
</gene>
<evidence type="ECO:0008006" key="3">
    <source>
        <dbReference type="Google" id="ProtNLM"/>
    </source>
</evidence>
<dbReference type="Pfam" id="PF19570">
    <property type="entry name" value="DUF6088"/>
    <property type="match status" value="1"/>
</dbReference>
<protein>
    <recommendedName>
        <fullName evidence="3">S-adenosylhomocysteine hydrolase</fullName>
    </recommendedName>
</protein>
<sequence>MTIKARIQVRLKRSKRYVFTRNDFKDIAGYDQVGRVLRTLVKEGQLLKVGYGIYTKARKNAITGKIMPASPGGSDAVILEALERLKVRYCLDGASAAYTNGKSTQVPAYTQIKITPRFKRVLSVGNSRLNG</sequence>
<dbReference type="PATRIC" id="fig|1393735.3.peg.3569"/>
<accession>A0A081RTA2</accession>
<dbReference type="InterPro" id="IPR045738">
    <property type="entry name" value="DUF6088"/>
</dbReference>
<dbReference type="EMBL" id="JGVH01000066">
    <property type="protein sequence ID" value="KER01905.1"/>
    <property type="molecule type" value="Genomic_DNA"/>
</dbReference>
<evidence type="ECO:0000313" key="2">
    <source>
        <dbReference type="Proteomes" id="UP000028002"/>
    </source>
</evidence>
<reference evidence="1 2" key="1">
    <citation type="submission" date="2014-03" db="EMBL/GenBank/DDBJ databases">
        <title>Draft Genome of Photorhabdus temperata Meg1.</title>
        <authorList>
            <person name="Hurst S.G.IV."/>
            <person name="Morris K."/>
            <person name="Thomas K."/>
            <person name="Tisa L.S."/>
        </authorList>
    </citation>
    <scope>NUCLEOTIDE SEQUENCE [LARGE SCALE GENOMIC DNA]</scope>
    <source>
        <strain evidence="1 2">Meg1</strain>
    </source>
</reference>
<proteinExistence type="predicted"/>
<dbReference type="RefSeq" id="WP_021324919.1">
    <property type="nucleotide sequence ID" value="NZ_CAWLUD010000066.1"/>
</dbReference>
<evidence type="ECO:0000313" key="1">
    <source>
        <dbReference type="EMBL" id="KER01905.1"/>
    </source>
</evidence>
<name>A0A081RTA2_PHOTE</name>
<organism evidence="1 2">
    <name type="scientific">Photorhabdus temperata subsp. temperata Meg1</name>
    <dbReference type="NCBI Taxonomy" id="1393735"/>
    <lineage>
        <taxon>Bacteria</taxon>
        <taxon>Pseudomonadati</taxon>
        <taxon>Pseudomonadota</taxon>
        <taxon>Gammaproteobacteria</taxon>
        <taxon>Enterobacterales</taxon>
        <taxon>Morganellaceae</taxon>
        <taxon>Photorhabdus</taxon>
    </lineage>
</organism>
<comment type="caution">
    <text evidence="1">The sequence shown here is derived from an EMBL/GenBank/DDBJ whole genome shotgun (WGS) entry which is preliminary data.</text>
</comment>
<dbReference type="Proteomes" id="UP000028002">
    <property type="component" value="Unassembled WGS sequence"/>
</dbReference>
<dbReference type="AlphaFoldDB" id="A0A081RTA2"/>